<proteinExistence type="predicted"/>
<dbReference type="InterPro" id="IPR023353">
    <property type="entry name" value="LemA-like_dom_sf"/>
</dbReference>
<protein>
    <recommendedName>
        <fullName evidence="5">LemA protein</fullName>
    </recommendedName>
</protein>
<feature type="transmembrane region" description="Helical" evidence="2">
    <location>
        <begin position="6"/>
        <end position="24"/>
    </location>
</feature>
<organism evidence="3 4">
    <name type="scientific">Nocardiopsis algeriensis</name>
    <dbReference type="NCBI Taxonomy" id="1478215"/>
    <lineage>
        <taxon>Bacteria</taxon>
        <taxon>Bacillati</taxon>
        <taxon>Actinomycetota</taxon>
        <taxon>Actinomycetes</taxon>
        <taxon>Streptosporangiales</taxon>
        <taxon>Nocardiopsidaceae</taxon>
        <taxon>Nocardiopsis</taxon>
    </lineage>
</organism>
<keyword evidence="2" id="KW-1133">Transmembrane helix</keyword>
<dbReference type="Proteomes" id="UP000536604">
    <property type="component" value="Unassembled WGS sequence"/>
</dbReference>
<evidence type="ECO:0000256" key="2">
    <source>
        <dbReference type="SAM" id="Phobius"/>
    </source>
</evidence>
<keyword evidence="2" id="KW-0472">Membrane</keyword>
<dbReference type="RefSeq" id="WP_343065065.1">
    <property type="nucleotide sequence ID" value="NZ_JACHJO010000010.1"/>
</dbReference>
<sequence>MSSALSSAFVLLPALLLYGVYLWWRATRLHRLHQRVELSRTALETALERRRRAARDLAEALGPEAGRELAAAVEETLAGADGDLAESRLSRALRRAAAGSAGSSTPRRRALVAAAGDTARSLHMARTFYNDAVADTRRARRSRTVRLLRLAGGAPLPDFYEIDDQPPRAPVAPARSEAS</sequence>
<dbReference type="Gene3D" id="1.20.1440.20">
    <property type="entry name" value="LemA-like domain"/>
    <property type="match status" value="1"/>
</dbReference>
<keyword evidence="4" id="KW-1185">Reference proteome</keyword>
<keyword evidence="2" id="KW-0812">Transmembrane</keyword>
<evidence type="ECO:0000256" key="1">
    <source>
        <dbReference type="SAM" id="MobiDB-lite"/>
    </source>
</evidence>
<gene>
    <name evidence="3" type="ORF">FHS13_003470</name>
</gene>
<dbReference type="EMBL" id="JACHJO010000010">
    <property type="protein sequence ID" value="MBB6121501.1"/>
    <property type="molecule type" value="Genomic_DNA"/>
</dbReference>
<name>A0A841IZD7_9ACTN</name>
<dbReference type="AlphaFoldDB" id="A0A841IZD7"/>
<feature type="region of interest" description="Disordered" evidence="1">
    <location>
        <begin position="158"/>
        <end position="179"/>
    </location>
</feature>
<accession>A0A841IZD7</accession>
<evidence type="ECO:0000313" key="3">
    <source>
        <dbReference type="EMBL" id="MBB6121501.1"/>
    </source>
</evidence>
<evidence type="ECO:0000313" key="4">
    <source>
        <dbReference type="Proteomes" id="UP000536604"/>
    </source>
</evidence>
<reference evidence="3 4" key="1">
    <citation type="submission" date="2020-08" db="EMBL/GenBank/DDBJ databases">
        <title>Genomic Encyclopedia of Type Strains, Phase III (KMG-III): the genomes of soil and plant-associated and newly described type strains.</title>
        <authorList>
            <person name="Whitman W."/>
        </authorList>
    </citation>
    <scope>NUCLEOTIDE SEQUENCE [LARGE SCALE GENOMIC DNA]</scope>
    <source>
        <strain evidence="3 4">CECT 8712</strain>
    </source>
</reference>
<comment type="caution">
    <text evidence="3">The sequence shown here is derived from an EMBL/GenBank/DDBJ whole genome shotgun (WGS) entry which is preliminary data.</text>
</comment>
<evidence type="ECO:0008006" key="5">
    <source>
        <dbReference type="Google" id="ProtNLM"/>
    </source>
</evidence>